<protein>
    <recommendedName>
        <fullName evidence="1">Putative exodeoxyribonuclease 8 PDDEXK-like domain-containing protein</fullName>
    </recommendedName>
</protein>
<dbReference type="InterPro" id="IPR024432">
    <property type="entry name" value="Put_RecE_PDDEXK-like_dom"/>
</dbReference>
<accession>A0A496PMM2</accession>
<evidence type="ECO:0000313" key="3">
    <source>
        <dbReference type="Proteomes" id="UP000273119"/>
    </source>
</evidence>
<name>A0A496PMM2_9MICC</name>
<dbReference type="EMBL" id="QQXL01000001">
    <property type="protein sequence ID" value="RKW71781.1"/>
    <property type="molecule type" value="Genomic_DNA"/>
</dbReference>
<comment type="caution">
    <text evidence="2">The sequence shown here is derived from an EMBL/GenBank/DDBJ whole genome shotgun (WGS) entry which is preliminary data.</text>
</comment>
<dbReference type="Pfam" id="PF12684">
    <property type="entry name" value="DUF3799"/>
    <property type="match status" value="1"/>
</dbReference>
<reference evidence="2 3" key="1">
    <citation type="submission" date="2018-07" db="EMBL/GenBank/DDBJ databases">
        <title>Arthrobacter sp. nov., isolated from raw cow's milk with high bacterial count.</title>
        <authorList>
            <person name="Hahne J."/>
            <person name="Isele D."/>
            <person name="Lipski A."/>
        </authorList>
    </citation>
    <scope>NUCLEOTIDE SEQUENCE [LARGE SCALE GENOMIC DNA]</scope>
    <source>
        <strain evidence="2 3">JZ R-183</strain>
    </source>
</reference>
<dbReference type="Proteomes" id="UP000273119">
    <property type="component" value="Unassembled WGS sequence"/>
</dbReference>
<dbReference type="InterPro" id="IPR011604">
    <property type="entry name" value="PDDEXK-like_dom_sf"/>
</dbReference>
<evidence type="ECO:0000259" key="1">
    <source>
        <dbReference type="Pfam" id="PF12684"/>
    </source>
</evidence>
<keyword evidence="3" id="KW-1185">Reference proteome</keyword>
<dbReference type="Gene3D" id="3.90.320.10">
    <property type="match status" value="1"/>
</dbReference>
<proteinExistence type="predicted"/>
<dbReference type="AlphaFoldDB" id="A0A496PMM2"/>
<feature type="domain" description="Putative exodeoxyribonuclease 8 PDDEXK-like" evidence="1">
    <location>
        <begin position="55"/>
        <end position="255"/>
    </location>
</feature>
<sequence length="309" mass="34449">MRHRTPRHPLPLRHRLVVPHMRQNQGDRTMSSFIPGAYDGIRNADYHADPALGSTSLKTLAKPGGQAKFKAAQERPQEHKTAFDLGTAAHSLILEGDLTGLAIIDAENYLTKAAKEARNAAYAEDKTPLLPHEFAAVQAMQDAVMNHPLAAKAFTGHTPERSIFWEHETGRMLKCRPDALRPGLIVDLKTANTAEPNEWGRDAGKFRYHQQAAHYIDGIKAVTGETLPFAFVVVEKEYPHLVSWIEFDPNMLDEDGRDDIDRGRALNALALARLAESERTGLWPGYPTSSRISLPPWLARQEQSQLEDS</sequence>
<gene>
    <name evidence="2" type="ORF">DWQ67_02835</name>
</gene>
<evidence type="ECO:0000313" key="2">
    <source>
        <dbReference type="EMBL" id="RKW71781.1"/>
    </source>
</evidence>
<organism evidence="2 3">
    <name type="scientific">Galactobacter caseinivorans</name>
    <dbReference type="NCBI Taxonomy" id="2676123"/>
    <lineage>
        <taxon>Bacteria</taxon>
        <taxon>Bacillati</taxon>
        <taxon>Actinomycetota</taxon>
        <taxon>Actinomycetes</taxon>
        <taxon>Micrococcales</taxon>
        <taxon>Micrococcaceae</taxon>
        <taxon>Galactobacter</taxon>
    </lineage>
</organism>